<evidence type="ECO:0000313" key="9">
    <source>
        <dbReference type="Proteomes" id="UP001583177"/>
    </source>
</evidence>
<organism evidence="8 9">
    <name type="scientific">Diaporthe australafricana</name>
    <dbReference type="NCBI Taxonomy" id="127596"/>
    <lineage>
        <taxon>Eukaryota</taxon>
        <taxon>Fungi</taxon>
        <taxon>Dikarya</taxon>
        <taxon>Ascomycota</taxon>
        <taxon>Pezizomycotina</taxon>
        <taxon>Sordariomycetes</taxon>
        <taxon>Sordariomycetidae</taxon>
        <taxon>Diaporthales</taxon>
        <taxon>Diaporthaceae</taxon>
        <taxon>Diaporthe</taxon>
    </lineage>
</organism>
<dbReference type="InterPro" id="IPR001128">
    <property type="entry name" value="Cyt_P450"/>
</dbReference>
<keyword evidence="9" id="KW-1185">Reference proteome</keyword>
<dbReference type="InterPro" id="IPR017972">
    <property type="entry name" value="Cyt_P450_CS"/>
</dbReference>
<evidence type="ECO:0000256" key="4">
    <source>
        <dbReference type="ARBA" id="ARBA00023004"/>
    </source>
</evidence>
<dbReference type="InterPro" id="IPR053007">
    <property type="entry name" value="CYP450_monoxygenase_sec-met"/>
</dbReference>
<name>A0ABR3XTC2_9PEZI</name>
<evidence type="ECO:0000256" key="1">
    <source>
        <dbReference type="ARBA" id="ARBA00001971"/>
    </source>
</evidence>
<comment type="caution">
    <text evidence="8">The sequence shown here is derived from an EMBL/GenBank/DDBJ whole genome shotgun (WGS) entry which is preliminary data.</text>
</comment>
<dbReference type="SUPFAM" id="SSF48264">
    <property type="entry name" value="Cytochrome P450"/>
    <property type="match status" value="1"/>
</dbReference>
<dbReference type="PANTHER" id="PTHR47582">
    <property type="entry name" value="P450, PUTATIVE (EUROFUNG)-RELATED"/>
    <property type="match status" value="1"/>
</dbReference>
<proteinExistence type="inferred from homology"/>
<feature type="transmembrane region" description="Helical" evidence="7">
    <location>
        <begin position="6"/>
        <end position="25"/>
    </location>
</feature>
<dbReference type="Proteomes" id="UP001583177">
    <property type="component" value="Unassembled WGS sequence"/>
</dbReference>
<dbReference type="EMBL" id="JAWRVE010000010">
    <property type="protein sequence ID" value="KAL1879248.1"/>
    <property type="molecule type" value="Genomic_DNA"/>
</dbReference>
<keyword evidence="4 6" id="KW-0408">Iron</keyword>
<dbReference type="InterPro" id="IPR036396">
    <property type="entry name" value="Cyt_P450_sf"/>
</dbReference>
<dbReference type="Gene3D" id="1.10.630.10">
    <property type="entry name" value="Cytochrome P450"/>
    <property type="match status" value="1"/>
</dbReference>
<comment type="similarity">
    <text evidence="2 6">Belongs to the cytochrome P450 family.</text>
</comment>
<dbReference type="PRINTS" id="PR00465">
    <property type="entry name" value="EP450IV"/>
</dbReference>
<evidence type="ECO:0008006" key="10">
    <source>
        <dbReference type="Google" id="ProtNLM"/>
    </source>
</evidence>
<dbReference type="InterPro" id="IPR002403">
    <property type="entry name" value="Cyt_P450_E_grp-IV"/>
</dbReference>
<keyword evidence="6" id="KW-0560">Oxidoreductase</keyword>
<comment type="cofactor">
    <cofactor evidence="1">
        <name>heme</name>
        <dbReference type="ChEBI" id="CHEBI:30413"/>
    </cofactor>
</comment>
<gene>
    <name evidence="8" type="ORF">Daus18300_001827</name>
</gene>
<evidence type="ECO:0000256" key="7">
    <source>
        <dbReference type="SAM" id="Phobius"/>
    </source>
</evidence>
<sequence>MASVASDPTLVVFSLGIITLVYFAARKMFGHDPREPPLAPQSIPIVGHMLGLSRSKFNYYVDLSQQTDSPIFTMSLPGQKMYVVTKPELIQTVQKQHKILAFPPIEAKFASTVCGASLEAQAILAKNVNGDDGDFGLSMESYAAMRAALKPGSQLDDMNRSMIQEIAKALDSLQPGKAESKKIGIYTWLRDAITTATTRSVYGPMVPYEDKAIADAFWEFESGLMSILVGILPSITARKPIAARAKVAKAFEEYYKAGGIKKASALAQLRYQAEIGNDVPLADIARYEVGGSIAILVNTAPAAFWTLLLLFSHPGLLAEIREEIDACTKTTNKNGSVVKNIDITTLKEACPLLLSSYQEVLRYSSMGTSVREVMEDTYLDQWLLKKGAILQMPSRIIHQDASLWGDNVAEFNPRRFLPGEKNRPRDVCFRAFGGGKTLCPGRHFATNEILAVVAVFIARLDMEPVGGEWKHPTTANTNVAAVVMEPDNDIEVELKTREGFEGVKWGIGLNSSEKIFAMVTEDRVTIDAPPLTPSDTSLPSGASVAITRGKGGHLDYTVSDGWKTTTVTVTGVQGTSSLTVCWQTDNRLVHSHESEYTWVMSDGRQNCETTKLCGFNTNCKDFKGAWKS</sequence>
<evidence type="ECO:0000256" key="2">
    <source>
        <dbReference type="ARBA" id="ARBA00010617"/>
    </source>
</evidence>
<evidence type="ECO:0000256" key="3">
    <source>
        <dbReference type="ARBA" id="ARBA00022723"/>
    </source>
</evidence>
<keyword evidence="5 6" id="KW-0503">Monooxygenase</keyword>
<dbReference type="Pfam" id="PF00067">
    <property type="entry name" value="p450"/>
    <property type="match status" value="2"/>
</dbReference>
<reference evidence="8 9" key="1">
    <citation type="journal article" date="2024" name="IMA Fungus">
        <title>IMA Genome - F19 : A genome assembly and annotation guide to empower mycologists, including annotated draft genome sequences of Ceratocystis pirilliformis, Diaporthe australafricana, Fusarium ophioides, Paecilomyces lecythidis, and Sporothrix stenoceras.</title>
        <authorList>
            <person name="Aylward J."/>
            <person name="Wilson A.M."/>
            <person name="Visagie C.M."/>
            <person name="Spraker J."/>
            <person name="Barnes I."/>
            <person name="Buitendag C."/>
            <person name="Ceriani C."/>
            <person name="Del Mar Angel L."/>
            <person name="du Plessis D."/>
            <person name="Fuchs T."/>
            <person name="Gasser K."/>
            <person name="Kramer D."/>
            <person name="Li W."/>
            <person name="Munsamy K."/>
            <person name="Piso A."/>
            <person name="Price J.L."/>
            <person name="Sonnekus B."/>
            <person name="Thomas C."/>
            <person name="van der Nest A."/>
            <person name="van Dijk A."/>
            <person name="van Heerden A."/>
            <person name="van Vuuren N."/>
            <person name="Yilmaz N."/>
            <person name="Duong T.A."/>
            <person name="van der Merwe N.A."/>
            <person name="Wingfield M.J."/>
            <person name="Wingfield B.D."/>
        </authorList>
    </citation>
    <scope>NUCLEOTIDE SEQUENCE [LARGE SCALE GENOMIC DNA]</scope>
    <source>
        <strain evidence="8 9">CMW 18300</strain>
    </source>
</reference>
<keyword evidence="6" id="KW-0349">Heme</keyword>
<evidence type="ECO:0000313" key="8">
    <source>
        <dbReference type="EMBL" id="KAL1879248.1"/>
    </source>
</evidence>
<keyword evidence="7" id="KW-0472">Membrane</keyword>
<dbReference type="PROSITE" id="PS00086">
    <property type="entry name" value="CYTOCHROME_P450"/>
    <property type="match status" value="1"/>
</dbReference>
<evidence type="ECO:0000256" key="5">
    <source>
        <dbReference type="ARBA" id="ARBA00023033"/>
    </source>
</evidence>
<protein>
    <recommendedName>
        <fullName evidence="10">Cytochrome P450</fullName>
    </recommendedName>
</protein>
<dbReference type="PANTHER" id="PTHR47582:SF1">
    <property type="entry name" value="P450, PUTATIVE (EUROFUNG)-RELATED"/>
    <property type="match status" value="1"/>
</dbReference>
<evidence type="ECO:0000256" key="6">
    <source>
        <dbReference type="RuleBase" id="RU000461"/>
    </source>
</evidence>
<dbReference type="CDD" id="cd11040">
    <property type="entry name" value="CYP7_CYP8-like"/>
    <property type="match status" value="1"/>
</dbReference>
<keyword evidence="7" id="KW-0812">Transmembrane</keyword>
<accession>A0ABR3XTC2</accession>
<keyword evidence="3 6" id="KW-0479">Metal-binding</keyword>
<keyword evidence="7" id="KW-1133">Transmembrane helix</keyword>